<evidence type="ECO:0000256" key="1">
    <source>
        <dbReference type="SAM" id="Phobius"/>
    </source>
</evidence>
<name>A0A3B1AJR2_9ZZZZ</name>
<keyword evidence="1" id="KW-0472">Membrane</keyword>
<keyword evidence="1" id="KW-0812">Transmembrane</keyword>
<gene>
    <name evidence="2" type="ORF">MNBD_GAMMA21-919</name>
</gene>
<organism evidence="2">
    <name type="scientific">hydrothermal vent metagenome</name>
    <dbReference type="NCBI Taxonomy" id="652676"/>
    <lineage>
        <taxon>unclassified sequences</taxon>
        <taxon>metagenomes</taxon>
        <taxon>ecological metagenomes</taxon>
    </lineage>
</organism>
<keyword evidence="1" id="KW-1133">Transmembrane helix</keyword>
<dbReference type="EMBL" id="UOFR01000018">
    <property type="protein sequence ID" value="VAW92906.1"/>
    <property type="molecule type" value="Genomic_DNA"/>
</dbReference>
<feature type="transmembrane region" description="Helical" evidence="1">
    <location>
        <begin position="6"/>
        <end position="22"/>
    </location>
</feature>
<dbReference type="AlphaFoldDB" id="A0A3B1AJR2"/>
<reference evidence="2" key="1">
    <citation type="submission" date="2018-06" db="EMBL/GenBank/DDBJ databases">
        <authorList>
            <person name="Zhirakovskaya E."/>
        </authorList>
    </citation>
    <scope>NUCLEOTIDE SEQUENCE</scope>
</reference>
<evidence type="ECO:0000313" key="2">
    <source>
        <dbReference type="EMBL" id="VAW92906.1"/>
    </source>
</evidence>
<protein>
    <submittedName>
        <fullName evidence="2">Uncharacterized protein</fullName>
    </submittedName>
</protein>
<sequence>MTELLILTVIISGLFSLGFYLGNQVGRTAHIRDDLRRAREANIVARIQNQ</sequence>
<proteinExistence type="predicted"/>
<accession>A0A3B1AJR2</accession>